<keyword evidence="4 5" id="KW-0143">Chaperone</keyword>
<keyword evidence="1 5" id="KW-0963">Cytoplasm</keyword>
<dbReference type="EMBL" id="BAABXL010000001">
    <property type="protein sequence ID" value="GAA6268545.1"/>
    <property type="molecule type" value="Genomic_DNA"/>
</dbReference>
<dbReference type="InterPro" id="IPR003775">
    <property type="entry name" value="Flagellar_assembly_factor_FliW"/>
</dbReference>
<protein>
    <recommendedName>
        <fullName evidence="5">Flagellar assembly factor FliW</fullName>
    </recommendedName>
</protein>
<dbReference type="Pfam" id="PF02623">
    <property type="entry name" value="FliW"/>
    <property type="match status" value="1"/>
</dbReference>
<evidence type="ECO:0000256" key="4">
    <source>
        <dbReference type="ARBA" id="ARBA00023186"/>
    </source>
</evidence>
<dbReference type="PANTHER" id="PTHR39190">
    <property type="entry name" value="FLAGELLAR ASSEMBLY FACTOR FLIW"/>
    <property type="match status" value="1"/>
</dbReference>
<evidence type="ECO:0000313" key="6">
    <source>
        <dbReference type="EMBL" id="GAA6268545.1"/>
    </source>
</evidence>
<reference evidence="6 7" key="1">
    <citation type="submission" date="2024-04" db="EMBL/GenBank/DDBJ databases">
        <title>Defined microbial consortia suppress multidrug-resistant proinflammatory Enterobacteriaceae via ecological control.</title>
        <authorList>
            <person name="Furuichi M."/>
            <person name="Kawaguchi T."/>
            <person name="Pust M."/>
            <person name="Yasuma K."/>
            <person name="Plichta D."/>
            <person name="Hasegawa N."/>
            <person name="Ohya T."/>
            <person name="Bhattarai S."/>
            <person name="Sasajima S."/>
            <person name="Aoto Y."/>
            <person name="Tuganbaev T."/>
            <person name="Yaginuma M."/>
            <person name="Ueda M."/>
            <person name="Okahashi N."/>
            <person name="Amafuji K."/>
            <person name="Kiridooshi Y."/>
            <person name="Sugita K."/>
            <person name="Strazar M."/>
            <person name="Skelly A."/>
            <person name="Suda W."/>
            <person name="Hattori M."/>
            <person name="Nakamoto N."/>
            <person name="Caballero S."/>
            <person name="Norman J."/>
            <person name="Olle B."/>
            <person name="Tanoue T."/>
            <person name="Arita M."/>
            <person name="Bucci V."/>
            <person name="Atarashi K."/>
            <person name="Xavier R."/>
            <person name="Honda K."/>
        </authorList>
    </citation>
    <scope>NUCLEOTIDE SEQUENCE [LARGE SCALE GENOMIC DNA]</scope>
    <source>
        <strain evidence="7">f13</strain>
    </source>
</reference>
<accession>A0ABQ0AWY3</accession>
<evidence type="ECO:0000256" key="1">
    <source>
        <dbReference type="ARBA" id="ARBA00022490"/>
    </source>
</evidence>
<sequence length="160" mass="17869">MTIHTDYHGTIEYEADELVTFSEGIFGFPSLKKFLPLCMDEGDSSLLLLQSVEDQQIAFFLINPCSLLPDYDPVLQPEDLTALEVENSGELSYYSICVVRSNYLDNTVNLKCPLAINPVTRQGRQVILNGNNYGYRHPLSTLLNQPENMNGGNCNADSQT</sequence>
<dbReference type="SUPFAM" id="SSF141457">
    <property type="entry name" value="BH3618-like"/>
    <property type="match status" value="1"/>
</dbReference>
<evidence type="ECO:0000256" key="2">
    <source>
        <dbReference type="ARBA" id="ARBA00022795"/>
    </source>
</evidence>
<proteinExistence type="inferred from homology"/>
<comment type="subunit">
    <text evidence="5">Interacts with translational regulator CsrA and flagellin(s).</text>
</comment>
<name>A0ABQ0AWY3_9FIRM</name>
<dbReference type="HAMAP" id="MF_01185">
    <property type="entry name" value="FliW"/>
    <property type="match status" value="1"/>
</dbReference>
<gene>
    <name evidence="5" type="primary">fliW</name>
    <name evidence="6" type="ORF">F130042H8_16050</name>
</gene>
<comment type="function">
    <text evidence="5">Acts as an anti-CsrA protein, binds CsrA and prevents it from repressing translation of its target genes, one of which is flagellin. Binds to flagellin and participates in the assembly of the flagellum.</text>
</comment>
<keyword evidence="3 5" id="KW-0810">Translation regulation</keyword>
<evidence type="ECO:0000256" key="3">
    <source>
        <dbReference type="ARBA" id="ARBA00022845"/>
    </source>
</evidence>
<comment type="subcellular location">
    <subcellularLocation>
        <location evidence="5">Cytoplasm</location>
    </subcellularLocation>
</comment>
<dbReference type="Gene3D" id="2.30.290.10">
    <property type="entry name" value="BH3618-like"/>
    <property type="match status" value="1"/>
</dbReference>
<evidence type="ECO:0000313" key="7">
    <source>
        <dbReference type="Proteomes" id="UP001600894"/>
    </source>
</evidence>
<keyword evidence="2 5" id="KW-1005">Bacterial flagellum biogenesis</keyword>
<dbReference type="RefSeq" id="WP_176253539.1">
    <property type="nucleotide sequence ID" value="NZ_BAABXL010000001.1"/>
</dbReference>
<comment type="caution">
    <text evidence="6">The sequence shown here is derived from an EMBL/GenBank/DDBJ whole genome shotgun (WGS) entry which is preliminary data.</text>
</comment>
<dbReference type="InterPro" id="IPR024046">
    <property type="entry name" value="Flagellar_assmbl_FliW_dom_sf"/>
</dbReference>
<dbReference type="Proteomes" id="UP001600894">
    <property type="component" value="Unassembled WGS sequence"/>
</dbReference>
<dbReference type="PANTHER" id="PTHR39190:SF1">
    <property type="entry name" value="FLAGELLAR ASSEMBLY FACTOR FLIW"/>
    <property type="match status" value="1"/>
</dbReference>
<comment type="similarity">
    <text evidence="5">Belongs to the FliW family.</text>
</comment>
<organism evidence="6 7">
    <name type="scientific">Enterocloster alcoholdehydrogenati</name>
    <dbReference type="NCBI Taxonomy" id="2547410"/>
    <lineage>
        <taxon>Bacteria</taxon>
        <taxon>Bacillati</taxon>
        <taxon>Bacillota</taxon>
        <taxon>Clostridia</taxon>
        <taxon>Lachnospirales</taxon>
        <taxon>Lachnospiraceae</taxon>
        <taxon>Enterocloster</taxon>
    </lineage>
</organism>
<keyword evidence="7" id="KW-1185">Reference proteome</keyword>
<evidence type="ECO:0000256" key="5">
    <source>
        <dbReference type="HAMAP-Rule" id="MF_01185"/>
    </source>
</evidence>